<keyword evidence="6" id="KW-0067">ATP-binding</keyword>
<reference evidence="9 10" key="1">
    <citation type="submission" date="2016-08" db="EMBL/GenBank/DDBJ databases">
        <title>Genomes of anaerobic fungi encode conserved fungal cellulosomes for biomass hydrolysis.</title>
        <authorList>
            <consortium name="DOE Joint Genome Institute"/>
            <person name="Haitjema C.H."/>
            <person name="Gilmore S.P."/>
            <person name="Henske J.K."/>
            <person name="Solomon K.V."/>
            <person name="De Groot R."/>
            <person name="Kuo A."/>
            <person name="Mondo S.J."/>
            <person name="Salamov A.A."/>
            <person name="Labutti K."/>
            <person name="Zhao Z."/>
            <person name="Chiniquy J."/>
            <person name="Barry K."/>
            <person name="Brewer H.M."/>
            <person name="Purvine S.O."/>
            <person name="Wright A.T."/>
            <person name="Boxma B."/>
            <person name="Van Alen T."/>
            <person name="Hackstein J.H."/>
            <person name="Baker S.E."/>
            <person name="Grigoriev I.V."/>
            <person name="O'Malley M.A."/>
        </authorList>
    </citation>
    <scope>NUCLEOTIDE SEQUENCE [LARGE SCALE GENOMIC DNA]</scope>
    <source>
        <strain evidence="10">finn</strain>
    </source>
</reference>
<sequence length="469" mass="52734">MDIRYSSVNGNNSTFRLQLWKKLFIIGAFIVIIFLLFDNPLSHDVVYEDSNSVNVDNIPEQVVQNNVRTLLKTKQCTIPYPKLPLIQYALMIDAGSTGSRIHVYRFNYCNLSPTLEDETFKEIKPGLSSFPNSPKDAANSLEPLLQLAMEKIPKELQDCTPIAVKATAGLRLLGEEKSEAILKAVEDKIRKEYPFNLPKENGVIVMDGKDEGVYAWITVNYLLGKIGSENKEDTVAVMDLGGGSTQIVFEPLTIDHLQYPIPESDEDYRVELKFGSFKYVLYQHSYLGYGLMEARKSILSNMISTEHITADHSVVNKCFPDSFNNDIEVKGVDGSVTVTGTQALFDKTLACKTKPCSFDGIYQPSIRETFSNNDIYAFSYFYDRTTVLGLGLNPEIEDIAELARKVCSNTNELADKTKDDPYFCLDLTYLYALLSYGYDINTDRKILLAKKINDIETGWCLGATISNVR</sequence>
<dbReference type="GO" id="GO:0006487">
    <property type="term" value="P:protein N-linked glycosylation"/>
    <property type="evidence" value="ECO:0007669"/>
    <property type="project" value="TreeGrafter"/>
</dbReference>
<dbReference type="CDD" id="cd24040">
    <property type="entry name" value="ASKHA_NBD_GDA1"/>
    <property type="match status" value="1"/>
</dbReference>
<evidence type="ECO:0000256" key="4">
    <source>
        <dbReference type="ARBA" id="ARBA00038903"/>
    </source>
</evidence>
<dbReference type="GO" id="GO:0004382">
    <property type="term" value="F:GDP phosphatase activity"/>
    <property type="evidence" value="ECO:0007669"/>
    <property type="project" value="UniProtKB-EC"/>
</dbReference>
<dbReference type="OrthoDB" id="6372431at2759"/>
<dbReference type="GO" id="GO:0005794">
    <property type="term" value="C:Golgi apparatus"/>
    <property type="evidence" value="ECO:0007669"/>
    <property type="project" value="TreeGrafter"/>
</dbReference>
<evidence type="ECO:0000256" key="8">
    <source>
        <dbReference type="SAM" id="Phobius"/>
    </source>
</evidence>
<accession>A0A1Y1UHI2</accession>
<keyword evidence="8" id="KW-0472">Membrane</keyword>
<keyword evidence="6" id="KW-0547">Nucleotide-binding</keyword>
<proteinExistence type="inferred from homology"/>
<keyword evidence="8" id="KW-0812">Transmembrane</keyword>
<keyword evidence="8" id="KW-1133">Transmembrane helix</keyword>
<comment type="caution">
    <text evidence="9">The sequence shown here is derived from an EMBL/GenBank/DDBJ whole genome shotgun (WGS) entry which is preliminary data.</text>
</comment>
<gene>
    <name evidence="9" type="ORF">BCR36DRAFT_417087</name>
</gene>
<name>A0A1Y1UHI2_9FUNG</name>
<dbReference type="Proteomes" id="UP000193719">
    <property type="component" value="Unassembled WGS sequence"/>
</dbReference>
<dbReference type="GO" id="GO:0016020">
    <property type="term" value="C:membrane"/>
    <property type="evidence" value="ECO:0007669"/>
    <property type="project" value="TreeGrafter"/>
</dbReference>
<dbReference type="Pfam" id="PF01150">
    <property type="entry name" value="GDA1_CD39"/>
    <property type="match status" value="1"/>
</dbReference>
<dbReference type="GO" id="GO:0045134">
    <property type="term" value="F:UDP phosphatase activity"/>
    <property type="evidence" value="ECO:0007669"/>
    <property type="project" value="TreeGrafter"/>
</dbReference>
<comment type="similarity">
    <text evidence="1 7">Belongs to the GDA1/CD39 NTPase family.</text>
</comment>
<evidence type="ECO:0000313" key="9">
    <source>
        <dbReference type="EMBL" id="ORX37492.1"/>
    </source>
</evidence>
<protein>
    <recommendedName>
        <fullName evidence="4">guanosine-diphosphatase</fullName>
        <ecNumber evidence="4">3.6.1.42</ecNumber>
    </recommendedName>
</protein>
<dbReference type="EMBL" id="MCFH01000134">
    <property type="protein sequence ID" value="ORX37492.1"/>
    <property type="molecule type" value="Genomic_DNA"/>
</dbReference>
<keyword evidence="2 7" id="KW-0378">Hydrolase</keyword>
<evidence type="ECO:0000313" key="10">
    <source>
        <dbReference type="Proteomes" id="UP000193719"/>
    </source>
</evidence>
<organism evidence="9 10">
    <name type="scientific">Piromyces finnis</name>
    <dbReference type="NCBI Taxonomy" id="1754191"/>
    <lineage>
        <taxon>Eukaryota</taxon>
        <taxon>Fungi</taxon>
        <taxon>Fungi incertae sedis</taxon>
        <taxon>Chytridiomycota</taxon>
        <taxon>Chytridiomycota incertae sedis</taxon>
        <taxon>Neocallimastigomycetes</taxon>
        <taxon>Neocallimastigales</taxon>
        <taxon>Neocallimastigaceae</taxon>
        <taxon>Piromyces</taxon>
    </lineage>
</organism>
<dbReference type="EC" id="3.6.1.42" evidence="4"/>
<feature type="active site" description="Proton acceptor" evidence="5">
    <location>
        <position position="211"/>
    </location>
</feature>
<dbReference type="Gene3D" id="3.30.420.150">
    <property type="entry name" value="Exopolyphosphatase. Domain 2"/>
    <property type="match status" value="1"/>
</dbReference>
<dbReference type="PANTHER" id="PTHR11782">
    <property type="entry name" value="ADENOSINE/GUANOSINE DIPHOSPHATASE"/>
    <property type="match status" value="1"/>
</dbReference>
<evidence type="ECO:0000256" key="1">
    <source>
        <dbReference type="ARBA" id="ARBA00009283"/>
    </source>
</evidence>
<comment type="function">
    <text evidence="3">After transfer of sugars to endogenous macromolecular acceptors, the enzyme converts nucleoside diphosphates to nucleoside monophosphates which in turn exit the Golgi lumen in a coupled antiporter reaction, allowing entry of additional nucleotide sugar from the cytosol.</text>
</comment>
<evidence type="ECO:0000256" key="5">
    <source>
        <dbReference type="PIRSR" id="PIRSR600407-1"/>
    </source>
</evidence>
<reference evidence="9 10" key="2">
    <citation type="submission" date="2016-08" db="EMBL/GenBank/DDBJ databases">
        <title>Pervasive Adenine N6-methylation of Active Genes in Fungi.</title>
        <authorList>
            <consortium name="DOE Joint Genome Institute"/>
            <person name="Mondo S.J."/>
            <person name="Dannebaum R.O."/>
            <person name="Kuo R.C."/>
            <person name="Labutti K."/>
            <person name="Haridas S."/>
            <person name="Kuo A."/>
            <person name="Salamov A."/>
            <person name="Ahrendt S.R."/>
            <person name="Lipzen A."/>
            <person name="Sullivan W."/>
            <person name="Andreopoulos W.B."/>
            <person name="Clum A."/>
            <person name="Lindquist E."/>
            <person name="Daum C."/>
            <person name="Ramamoorthy G.K."/>
            <person name="Gryganskyi A."/>
            <person name="Culley D."/>
            <person name="Magnuson J.K."/>
            <person name="James T.Y."/>
            <person name="O'Malley M.A."/>
            <person name="Stajich J.E."/>
            <person name="Spatafora J.W."/>
            <person name="Visel A."/>
            <person name="Grigoriev I.V."/>
        </authorList>
    </citation>
    <scope>NUCLEOTIDE SEQUENCE [LARGE SCALE GENOMIC DNA]</scope>
    <source>
        <strain evidence="10">finn</strain>
    </source>
</reference>
<dbReference type="STRING" id="1754191.A0A1Y1UHI2"/>
<evidence type="ECO:0000256" key="6">
    <source>
        <dbReference type="PIRSR" id="PIRSR600407-2"/>
    </source>
</evidence>
<dbReference type="GO" id="GO:0009134">
    <property type="term" value="P:nucleoside diphosphate catabolic process"/>
    <property type="evidence" value="ECO:0007669"/>
    <property type="project" value="TreeGrafter"/>
</dbReference>
<keyword evidence="10" id="KW-1185">Reference proteome</keyword>
<evidence type="ECO:0000256" key="2">
    <source>
        <dbReference type="ARBA" id="ARBA00022801"/>
    </source>
</evidence>
<dbReference type="GO" id="GO:0005524">
    <property type="term" value="F:ATP binding"/>
    <property type="evidence" value="ECO:0007669"/>
    <property type="project" value="UniProtKB-KW"/>
</dbReference>
<dbReference type="GO" id="GO:0017111">
    <property type="term" value="F:ribonucleoside triphosphate phosphatase activity"/>
    <property type="evidence" value="ECO:0007669"/>
    <property type="project" value="TreeGrafter"/>
</dbReference>
<dbReference type="AlphaFoldDB" id="A0A1Y1UHI2"/>
<feature type="transmembrane region" description="Helical" evidence="8">
    <location>
        <begin position="20"/>
        <end position="37"/>
    </location>
</feature>
<dbReference type="Gene3D" id="3.30.420.40">
    <property type="match status" value="1"/>
</dbReference>
<evidence type="ECO:0000256" key="3">
    <source>
        <dbReference type="ARBA" id="ARBA00037742"/>
    </source>
</evidence>
<dbReference type="PANTHER" id="PTHR11782:SF83">
    <property type="entry name" value="GUANOSINE-DIPHOSPHATASE"/>
    <property type="match status" value="1"/>
</dbReference>
<evidence type="ECO:0000256" key="7">
    <source>
        <dbReference type="RuleBase" id="RU003833"/>
    </source>
</evidence>
<feature type="binding site" evidence="6">
    <location>
        <begin position="242"/>
        <end position="246"/>
    </location>
    <ligand>
        <name>ATP</name>
        <dbReference type="ChEBI" id="CHEBI:30616"/>
    </ligand>
</feature>
<dbReference type="PROSITE" id="PS01238">
    <property type="entry name" value="GDA1_CD39_NTPASE"/>
    <property type="match status" value="1"/>
</dbReference>
<dbReference type="InterPro" id="IPR000407">
    <property type="entry name" value="GDA1_CD39_NTPase"/>
</dbReference>